<dbReference type="SUPFAM" id="SSF48464">
    <property type="entry name" value="ENTH/VHS domain"/>
    <property type="match status" value="1"/>
</dbReference>
<evidence type="ECO:0000313" key="10">
    <source>
        <dbReference type="EMBL" id="PKA51631.1"/>
    </source>
</evidence>
<dbReference type="STRING" id="1088818.A0A2I0A7W0"/>
<dbReference type="OrthoDB" id="44015at2759"/>
<proteinExistence type="predicted"/>
<dbReference type="InterPro" id="IPR045192">
    <property type="entry name" value="AP180-like"/>
</dbReference>
<evidence type="ECO:0000256" key="7">
    <source>
        <dbReference type="ARBA" id="ARBA00023176"/>
    </source>
</evidence>
<dbReference type="PANTHER" id="PTHR22951">
    <property type="entry name" value="CLATHRIN ASSEMBLY PROTEIN"/>
    <property type="match status" value="1"/>
</dbReference>
<evidence type="ECO:0000256" key="5">
    <source>
        <dbReference type="ARBA" id="ARBA00023034"/>
    </source>
</evidence>
<keyword evidence="7" id="KW-0168">Coated pit</keyword>
<dbReference type="Gene3D" id="1.25.40.90">
    <property type="match status" value="1"/>
</dbReference>
<keyword evidence="8" id="KW-0968">Cytoplasmic vesicle</keyword>
<dbReference type="Proteomes" id="UP000236161">
    <property type="component" value="Unassembled WGS sequence"/>
</dbReference>
<dbReference type="InterPro" id="IPR014712">
    <property type="entry name" value="ANTH_dom_sf"/>
</dbReference>
<dbReference type="GO" id="GO:0030136">
    <property type="term" value="C:clathrin-coated vesicle"/>
    <property type="evidence" value="ECO:0007669"/>
    <property type="project" value="UniProtKB-SubCell"/>
</dbReference>
<dbReference type="GO" id="GO:0048268">
    <property type="term" value="P:clathrin coat assembly"/>
    <property type="evidence" value="ECO:0007669"/>
    <property type="project" value="InterPro"/>
</dbReference>
<organism evidence="10 11">
    <name type="scientific">Apostasia shenzhenica</name>
    <dbReference type="NCBI Taxonomy" id="1088818"/>
    <lineage>
        <taxon>Eukaryota</taxon>
        <taxon>Viridiplantae</taxon>
        <taxon>Streptophyta</taxon>
        <taxon>Embryophyta</taxon>
        <taxon>Tracheophyta</taxon>
        <taxon>Spermatophyta</taxon>
        <taxon>Magnoliopsida</taxon>
        <taxon>Liliopsida</taxon>
        <taxon>Asparagales</taxon>
        <taxon>Orchidaceae</taxon>
        <taxon>Apostasioideae</taxon>
        <taxon>Apostasia</taxon>
    </lineage>
</organism>
<dbReference type="GO" id="GO:0032050">
    <property type="term" value="F:clathrin heavy chain binding"/>
    <property type="evidence" value="ECO:0007669"/>
    <property type="project" value="TreeGrafter"/>
</dbReference>
<keyword evidence="6" id="KW-0472">Membrane</keyword>
<dbReference type="GO" id="GO:0000149">
    <property type="term" value="F:SNARE binding"/>
    <property type="evidence" value="ECO:0007669"/>
    <property type="project" value="TreeGrafter"/>
</dbReference>
<evidence type="ECO:0000256" key="1">
    <source>
        <dbReference type="ARBA" id="ARBA00004132"/>
    </source>
</evidence>
<dbReference type="EMBL" id="KZ452013">
    <property type="protein sequence ID" value="PKA51631.1"/>
    <property type="molecule type" value="Genomic_DNA"/>
</dbReference>
<name>A0A2I0A7W0_9ASPA</name>
<evidence type="ECO:0000256" key="6">
    <source>
        <dbReference type="ARBA" id="ARBA00023136"/>
    </source>
</evidence>
<keyword evidence="11" id="KW-1185">Reference proteome</keyword>
<keyword evidence="5" id="KW-0333">Golgi apparatus</keyword>
<dbReference type="GO" id="GO:0005546">
    <property type="term" value="F:phosphatidylinositol-4,5-bisphosphate binding"/>
    <property type="evidence" value="ECO:0007669"/>
    <property type="project" value="TreeGrafter"/>
</dbReference>
<evidence type="ECO:0000256" key="3">
    <source>
        <dbReference type="ARBA" id="ARBA00004600"/>
    </source>
</evidence>
<dbReference type="Gene3D" id="1.20.58.150">
    <property type="entry name" value="ANTH domain"/>
    <property type="match status" value="1"/>
</dbReference>
<dbReference type="PROSITE" id="PS50942">
    <property type="entry name" value="ENTH"/>
    <property type="match status" value="1"/>
</dbReference>
<protein>
    <submittedName>
        <fullName evidence="10">Clathrin assembly protein</fullName>
    </submittedName>
</protein>
<accession>A0A2I0A7W0</accession>
<dbReference type="Pfam" id="PF07651">
    <property type="entry name" value="ANTH"/>
    <property type="match status" value="1"/>
</dbReference>
<dbReference type="PANTHER" id="PTHR22951:SF89">
    <property type="entry name" value="OS05G0549000 PROTEIN"/>
    <property type="match status" value="1"/>
</dbReference>
<dbReference type="FunFam" id="1.20.58.150:FF:000014">
    <property type="match status" value="1"/>
</dbReference>
<dbReference type="InterPro" id="IPR008942">
    <property type="entry name" value="ENTH_VHS"/>
</dbReference>
<dbReference type="InterPro" id="IPR048050">
    <property type="entry name" value="ANTH_N_plant"/>
</dbReference>
<dbReference type="AlphaFoldDB" id="A0A2I0A7W0"/>
<evidence type="ECO:0000313" key="11">
    <source>
        <dbReference type="Proteomes" id="UP000236161"/>
    </source>
</evidence>
<dbReference type="GO" id="GO:0072583">
    <property type="term" value="P:clathrin-dependent endocytosis"/>
    <property type="evidence" value="ECO:0007669"/>
    <property type="project" value="InterPro"/>
</dbReference>
<gene>
    <name evidence="10" type="ORF">AXF42_Ash002998</name>
</gene>
<evidence type="ECO:0000256" key="4">
    <source>
        <dbReference type="ARBA" id="ARBA00022583"/>
    </source>
</evidence>
<dbReference type="SUPFAM" id="SSF89009">
    <property type="entry name" value="GAT-like domain"/>
    <property type="match status" value="1"/>
</dbReference>
<evidence type="ECO:0000259" key="9">
    <source>
        <dbReference type="PROSITE" id="PS50942"/>
    </source>
</evidence>
<dbReference type="SMART" id="SM00273">
    <property type="entry name" value="ENTH"/>
    <property type="match status" value="1"/>
</dbReference>
<dbReference type="InterPro" id="IPR011417">
    <property type="entry name" value="ANTH_dom"/>
</dbReference>
<evidence type="ECO:0000256" key="8">
    <source>
        <dbReference type="ARBA" id="ARBA00023329"/>
    </source>
</evidence>
<feature type="domain" description="ENTH" evidence="9">
    <location>
        <begin position="24"/>
        <end position="161"/>
    </location>
</feature>
<comment type="subcellular location">
    <subcellularLocation>
        <location evidence="1">Cytoplasmic vesicle</location>
        <location evidence="1">Clathrin-coated vesicle</location>
    </subcellularLocation>
    <subcellularLocation>
        <location evidence="2">Golgi apparatus</location>
    </subcellularLocation>
    <subcellularLocation>
        <location evidence="3">Membrane</location>
        <location evidence="3">Clathrin-coated pit</location>
    </subcellularLocation>
</comment>
<dbReference type="GO" id="GO:0006900">
    <property type="term" value="P:vesicle budding from membrane"/>
    <property type="evidence" value="ECO:0007669"/>
    <property type="project" value="TreeGrafter"/>
</dbReference>
<reference evidence="10 11" key="1">
    <citation type="journal article" date="2017" name="Nature">
        <title>The Apostasia genome and the evolution of orchids.</title>
        <authorList>
            <person name="Zhang G.Q."/>
            <person name="Liu K.W."/>
            <person name="Li Z."/>
            <person name="Lohaus R."/>
            <person name="Hsiao Y.Y."/>
            <person name="Niu S.C."/>
            <person name="Wang J.Y."/>
            <person name="Lin Y.C."/>
            <person name="Xu Q."/>
            <person name="Chen L.J."/>
            <person name="Yoshida K."/>
            <person name="Fujiwara S."/>
            <person name="Wang Z.W."/>
            <person name="Zhang Y.Q."/>
            <person name="Mitsuda N."/>
            <person name="Wang M."/>
            <person name="Liu G.H."/>
            <person name="Pecoraro L."/>
            <person name="Huang H.X."/>
            <person name="Xiao X.J."/>
            <person name="Lin M."/>
            <person name="Wu X.Y."/>
            <person name="Wu W.L."/>
            <person name="Chen Y.Y."/>
            <person name="Chang S.B."/>
            <person name="Sakamoto S."/>
            <person name="Ohme-Takagi M."/>
            <person name="Yagi M."/>
            <person name="Zeng S.J."/>
            <person name="Shen C.Y."/>
            <person name="Yeh C.M."/>
            <person name="Luo Y.B."/>
            <person name="Tsai W.C."/>
            <person name="Van de Peer Y."/>
            <person name="Liu Z.J."/>
        </authorList>
    </citation>
    <scope>NUCLEOTIDE SEQUENCE [LARGE SCALE GENOMIC DNA]</scope>
    <source>
        <strain evidence="11">cv. Shenzhen</strain>
        <tissue evidence="10">Stem</tissue>
    </source>
</reference>
<dbReference type="GO" id="GO:0005794">
    <property type="term" value="C:Golgi apparatus"/>
    <property type="evidence" value="ECO:0007669"/>
    <property type="project" value="UniProtKB-SubCell"/>
</dbReference>
<keyword evidence="4" id="KW-0254">Endocytosis</keyword>
<dbReference type="FunFam" id="1.25.40.90:FF:000005">
    <property type="entry name" value="Clathrin assembly protein AP180"/>
    <property type="match status" value="1"/>
</dbReference>
<dbReference type="GO" id="GO:0005545">
    <property type="term" value="F:1-phosphatidylinositol binding"/>
    <property type="evidence" value="ECO:0007669"/>
    <property type="project" value="InterPro"/>
</dbReference>
<sequence>MATMQSWRKAYGALKDSTTVGLANLNSDFKELDIAIVKATNHVECPPKERHIRKILAATGISRPRADVAYCIRALARRLAKTHNWTVALKTLIVIHRSLREGDPTFREELLNFCQRERILQLSNFKDDSSPIAWDCSAWVRTYALFLEERLECFRILKYDVEAEHLTKPHGSDKISVLSKGASNQGHSRTRELDSEELLEQLPALQQLLYRLIACCPEGAALGNYVIQYALALVLKESFKIYCAINDGIINLVDKFFEMPRHEAIKALEIYKKAGQQLVLTLGHESIGIL</sequence>
<dbReference type="CDD" id="cd03564">
    <property type="entry name" value="ANTH_N"/>
    <property type="match status" value="1"/>
</dbReference>
<evidence type="ECO:0000256" key="2">
    <source>
        <dbReference type="ARBA" id="ARBA00004555"/>
    </source>
</evidence>
<dbReference type="InterPro" id="IPR013809">
    <property type="entry name" value="ENTH"/>
</dbReference>
<dbReference type="GO" id="GO:0005905">
    <property type="term" value="C:clathrin-coated pit"/>
    <property type="evidence" value="ECO:0007669"/>
    <property type="project" value="UniProtKB-SubCell"/>
</dbReference>